<sequence>MLQAEIIRDSNIPFLSPIVMVKKDGSCHLCVDYRKLNQLIIKNRFSIPIIEELLDELGQALFFSKLDLISGDILEKTFKTHKGHYEFFVMPFGLTNIPLSFQPLKNVIFKRILRRSVLVFFDDILVYSSSWTKHLVHLKEVLQLLRDNNIFVKQSKYTFGTHQIEYLGHIISTGTVIMDAAKVEGISNWPIPKSIKELRGFLSLSSYYKRFIRTYGVMAKPLTHLLKKNTPWNWAEIEQTTFELLKQSVCQAPILCLPNFKEELCINTNACGQGLEVALHQKGRLVAFFNKGLGIRHQALSIYDKGLLAVLMAVKKWHTYLVERIFQIRIDYQILKFLADR</sequence>
<organism evidence="2 3">
    <name type="scientific">Gossypium australe</name>
    <dbReference type="NCBI Taxonomy" id="47621"/>
    <lineage>
        <taxon>Eukaryota</taxon>
        <taxon>Viridiplantae</taxon>
        <taxon>Streptophyta</taxon>
        <taxon>Embryophyta</taxon>
        <taxon>Tracheophyta</taxon>
        <taxon>Spermatophyta</taxon>
        <taxon>Magnoliopsida</taxon>
        <taxon>eudicotyledons</taxon>
        <taxon>Gunneridae</taxon>
        <taxon>Pentapetalae</taxon>
        <taxon>rosids</taxon>
        <taxon>malvids</taxon>
        <taxon>Malvales</taxon>
        <taxon>Malvaceae</taxon>
        <taxon>Malvoideae</taxon>
        <taxon>Gossypium</taxon>
    </lineage>
</organism>
<keyword evidence="3" id="KW-1185">Reference proteome</keyword>
<proteinExistence type="predicted"/>
<evidence type="ECO:0000313" key="3">
    <source>
        <dbReference type="Proteomes" id="UP000325315"/>
    </source>
</evidence>
<gene>
    <name evidence="2" type="ORF">EPI10_021483</name>
</gene>
<dbReference type="InterPro" id="IPR051320">
    <property type="entry name" value="Viral_Replic_Matur_Polypro"/>
</dbReference>
<dbReference type="EMBL" id="SMMG02000003">
    <property type="protein sequence ID" value="KAA3481087.1"/>
    <property type="molecule type" value="Genomic_DNA"/>
</dbReference>
<dbReference type="Pfam" id="PF00078">
    <property type="entry name" value="RVT_1"/>
    <property type="match status" value="1"/>
</dbReference>
<dbReference type="FunFam" id="3.30.70.270:FF:000003">
    <property type="entry name" value="Transposon Ty3-G Gag-Pol polyprotein"/>
    <property type="match status" value="1"/>
</dbReference>
<dbReference type="PROSITE" id="PS50878">
    <property type="entry name" value="RT_POL"/>
    <property type="match status" value="1"/>
</dbReference>
<dbReference type="SUPFAM" id="SSF56672">
    <property type="entry name" value="DNA/RNA polymerases"/>
    <property type="match status" value="1"/>
</dbReference>
<protein>
    <submittedName>
        <fullName evidence="2">Transposon Tf2-6 polyprotein</fullName>
    </submittedName>
</protein>
<dbReference type="Proteomes" id="UP000325315">
    <property type="component" value="Unassembled WGS sequence"/>
</dbReference>
<evidence type="ECO:0000313" key="2">
    <source>
        <dbReference type="EMBL" id="KAA3481087.1"/>
    </source>
</evidence>
<comment type="caution">
    <text evidence="2">The sequence shown here is derived from an EMBL/GenBank/DDBJ whole genome shotgun (WGS) entry which is preliminary data.</text>
</comment>
<dbReference type="InterPro" id="IPR041577">
    <property type="entry name" value="RT_RNaseH_2"/>
</dbReference>
<reference evidence="3" key="1">
    <citation type="journal article" date="2019" name="Plant Biotechnol. J.">
        <title>Genome sequencing of the Australian wild diploid species Gossypium australe highlights disease resistance and delayed gland morphogenesis.</title>
        <authorList>
            <person name="Cai Y."/>
            <person name="Cai X."/>
            <person name="Wang Q."/>
            <person name="Wang P."/>
            <person name="Zhang Y."/>
            <person name="Cai C."/>
            <person name="Xu Y."/>
            <person name="Wang K."/>
            <person name="Zhou Z."/>
            <person name="Wang C."/>
            <person name="Geng S."/>
            <person name="Li B."/>
            <person name="Dong Q."/>
            <person name="Hou Y."/>
            <person name="Wang H."/>
            <person name="Ai P."/>
            <person name="Liu Z."/>
            <person name="Yi F."/>
            <person name="Sun M."/>
            <person name="An G."/>
            <person name="Cheng J."/>
            <person name="Zhang Y."/>
            <person name="Shi Q."/>
            <person name="Xie Y."/>
            <person name="Shi X."/>
            <person name="Chang Y."/>
            <person name="Huang F."/>
            <person name="Chen Y."/>
            <person name="Hong S."/>
            <person name="Mi L."/>
            <person name="Sun Q."/>
            <person name="Zhang L."/>
            <person name="Zhou B."/>
            <person name="Peng R."/>
            <person name="Zhang X."/>
            <person name="Liu F."/>
        </authorList>
    </citation>
    <scope>NUCLEOTIDE SEQUENCE [LARGE SCALE GENOMIC DNA]</scope>
    <source>
        <strain evidence="3">cv. PA1801</strain>
    </source>
</reference>
<evidence type="ECO:0000259" key="1">
    <source>
        <dbReference type="PROSITE" id="PS50878"/>
    </source>
</evidence>
<name>A0A5B6WJ33_9ROSI</name>
<dbReference type="InterPro" id="IPR000477">
    <property type="entry name" value="RT_dom"/>
</dbReference>
<dbReference type="Gene3D" id="3.10.10.10">
    <property type="entry name" value="HIV Type 1 Reverse Transcriptase, subunit A, domain 1"/>
    <property type="match status" value="1"/>
</dbReference>
<dbReference type="PANTHER" id="PTHR33064">
    <property type="entry name" value="POL PROTEIN"/>
    <property type="match status" value="1"/>
</dbReference>
<dbReference type="AlphaFoldDB" id="A0A5B6WJ33"/>
<accession>A0A5B6WJ33</accession>
<dbReference type="OrthoDB" id="1002013at2759"/>
<dbReference type="FunFam" id="3.30.70.270:FF:000020">
    <property type="entry name" value="Transposon Tf2-6 polyprotein-like Protein"/>
    <property type="match status" value="1"/>
</dbReference>
<dbReference type="Gene3D" id="3.30.70.270">
    <property type="match status" value="2"/>
</dbReference>
<dbReference type="Pfam" id="PF17919">
    <property type="entry name" value="RT_RNaseH_2"/>
    <property type="match status" value="1"/>
</dbReference>
<dbReference type="CDD" id="cd01647">
    <property type="entry name" value="RT_LTR"/>
    <property type="match status" value="1"/>
</dbReference>
<dbReference type="InterPro" id="IPR043502">
    <property type="entry name" value="DNA/RNA_pol_sf"/>
</dbReference>
<dbReference type="InterPro" id="IPR043128">
    <property type="entry name" value="Rev_trsase/Diguanyl_cyclase"/>
</dbReference>
<feature type="domain" description="Reverse transcriptase" evidence="1">
    <location>
        <begin position="1"/>
        <end position="171"/>
    </location>
</feature>
<dbReference type="PANTHER" id="PTHR33064:SF37">
    <property type="entry name" value="RIBONUCLEASE H"/>
    <property type="match status" value="1"/>
</dbReference>